<dbReference type="GO" id="GO:0007131">
    <property type="term" value="P:reciprocal meiotic recombination"/>
    <property type="evidence" value="ECO:0007669"/>
    <property type="project" value="TreeGrafter"/>
</dbReference>
<protein>
    <recommendedName>
        <fullName evidence="2 8">DNA mismatch repair protein MSH3</fullName>
    </recommendedName>
    <alternativeName>
        <fullName evidence="2 8">DNA mismatch repair protein MSH3</fullName>
    </alternativeName>
</protein>
<feature type="compositionally biased region" description="Polar residues" evidence="9">
    <location>
        <begin position="39"/>
        <end position="49"/>
    </location>
</feature>
<evidence type="ECO:0000256" key="9">
    <source>
        <dbReference type="SAM" id="MobiDB-lite"/>
    </source>
</evidence>
<feature type="compositionally biased region" description="Low complexity" evidence="9">
    <location>
        <begin position="84"/>
        <end position="93"/>
    </location>
</feature>
<accession>A0AAD2H917</accession>
<sequence>RQDHFQKGYDIDKQLESLIKNSRSNIFLTLTRIKLSIHSTSQMQQTRQRFTYVPPSSNPPTASDSRPLTSARPTTAQSRAGTYASRPTTRPGTGRPGTGRPGTARPTTAASAIGGDSHKSSHVIALLEGRGVAREVGIAALDRDTGRVMLVQLSDCPTYVKTLHQMHLHPPMMVLVPDTFLSATDAAPNSLLVEYIYEEFPGVPVEPIGRKYWNEAGGLEFISQLCVENDERAGTLLAVANKYYALSAACALFKHAETKLNTRFASGSLLIRYVPVEGTMMIDPDTARNLELVDNMSRKKSTHSLFGTLHHSYTAMATRLLRVNILSPITCKSLLQPFSRSAFDGPLAQTTIDARLDVVEELVQSEERFTEVRAALKPLNKMDFDKLIASLVASETKQSNSAKYASTRVSQMLELRNAVRTLPMVHSALQGSQAQLLRIIHEMLSDDRIKRIEQLVCASLNEDSTPAKGGIGAVNARVYAVKANCNRLLDVARETYKENVGDIFTLSRNLSDAHELPLGLTYQEGGFVFTLKKSDLGEGGTLPKGFVNAQIKKGKWVFESMDLKKMNARMKDALDETLILSEKIIEDLVSDILLDVGALYKASEAVALLDMLWSFAHTSIMRNYVRPEFTGTLAIKSGRHPILETIASAGTLVPNDVYCDDSSAFQIVQGPNMSGKSTYLRQVALLTVMAMCGCFVPAEYASFRLHDTLLSRLSNDDDMEKSLSTFANEMATSAMILGLATSKSLVIVDELGRGTSPREGVGISHAIAEALIESRAFVFFATHFHELTTTLSRKPPVINLHLSVQRSTKAGFGVTFQYKIVDGAPPDSNHYGLELARLADLPEEVLMEGKRVAERLAALHIKHEGQSESGRIAVRRKALLRLRTQLTQAYEHSALSDLDLVAYIARFQVDITKAFIHPSPAC</sequence>
<dbReference type="GO" id="GO:0030983">
    <property type="term" value="F:mismatched DNA binding"/>
    <property type="evidence" value="ECO:0007669"/>
    <property type="project" value="InterPro"/>
</dbReference>
<dbReference type="Pfam" id="PF00488">
    <property type="entry name" value="MutS_V"/>
    <property type="match status" value="1"/>
</dbReference>
<keyword evidence="6" id="KW-0469">Meiosis</keyword>
<dbReference type="GO" id="GO:0005524">
    <property type="term" value="F:ATP binding"/>
    <property type="evidence" value="ECO:0007669"/>
    <property type="project" value="UniProtKB-KW"/>
</dbReference>
<dbReference type="AlphaFoldDB" id="A0AAD2H917"/>
<comment type="subunit">
    <text evidence="7">Heterodimer consisting of MSH2-MSH3 (MutS beta). Forms a ternary complex with MutL alpha (MLH1-PMS1).</text>
</comment>
<feature type="domain" description="DNA mismatch repair proteins mutS family" evidence="10">
    <location>
        <begin position="744"/>
        <end position="760"/>
    </location>
</feature>
<dbReference type="SUPFAM" id="SSF52540">
    <property type="entry name" value="P-loop containing nucleoside triphosphate hydrolases"/>
    <property type="match status" value="1"/>
</dbReference>
<dbReference type="PIRSF" id="PIRSF005813">
    <property type="entry name" value="MSH2"/>
    <property type="match status" value="1"/>
</dbReference>
<evidence type="ECO:0000256" key="1">
    <source>
        <dbReference type="ARBA" id="ARBA00006271"/>
    </source>
</evidence>
<feature type="non-terminal residue" evidence="11">
    <location>
        <position position="1"/>
    </location>
</feature>
<dbReference type="SUPFAM" id="SSF48334">
    <property type="entry name" value="DNA repair protein MutS, domain III"/>
    <property type="match status" value="1"/>
</dbReference>
<dbReference type="SMART" id="SM00533">
    <property type="entry name" value="MUTSd"/>
    <property type="match status" value="1"/>
</dbReference>
<organism evidence="11 12">
    <name type="scientific">Mycena citricolor</name>
    <dbReference type="NCBI Taxonomy" id="2018698"/>
    <lineage>
        <taxon>Eukaryota</taxon>
        <taxon>Fungi</taxon>
        <taxon>Dikarya</taxon>
        <taxon>Basidiomycota</taxon>
        <taxon>Agaricomycotina</taxon>
        <taxon>Agaricomycetes</taxon>
        <taxon>Agaricomycetidae</taxon>
        <taxon>Agaricales</taxon>
        <taxon>Marasmiineae</taxon>
        <taxon>Mycenaceae</taxon>
        <taxon>Mycena</taxon>
    </lineage>
</organism>
<comment type="caution">
    <text evidence="11">The sequence shown here is derived from an EMBL/GenBank/DDBJ whole genome shotgun (WGS) entry which is preliminary data.</text>
</comment>
<dbReference type="Pfam" id="PF05192">
    <property type="entry name" value="MutS_III"/>
    <property type="match status" value="2"/>
</dbReference>
<dbReference type="Gene3D" id="3.40.50.300">
    <property type="entry name" value="P-loop containing nucleotide triphosphate hydrolases"/>
    <property type="match status" value="1"/>
</dbReference>
<dbReference type="InterPro" id="IPR045076">
    <property type="entry name" value="MutS"/>
</dbReference>
<dbReference type="Proteomes" id="UP001295794">
    <property type="component" value="Unassembled WGS sequence"/>
</dbReference>
<evidence type="ECO:0000256" key="3">
    <source>
        <dbReference type="ARBA" id="ARBA00022741"/>
    </source>
</evidence>
<dbReference type="GO" id="GO:0006298">
    <property type="term" value="P:mismatch repair"/>
    <property type="evidence" value="ECO:0007669"/>
    <property type="project" value="InterPro"/>
</dbReference>
<keyword evidence="4" id="KW-0067">ATP-binding</keyword>
<evidence type="ECO:0000256" key="4">
    <source>
        <dbReference type="ARBA" id="ARBA00022840"/>
    </source>
</evidence>
<evidence type="ECO:0000313" key="11">
    <source>
        <dbReference type="EMBL" id="CAK5271065.1"/>
    </source>
</evidence>
<dbReference type="GO" id="GO:0140664">
    <property type="term" value="F:ATP-dependent DNA damage sensor activity"/>
    <property type="evidence" value="ECO:0007669"/>
    <property type="project" value="InterPro"/>
</dbReference>
<evidence type="ECO:0000256" key="2">
    <source>
        <dbReference type="ARBA" id="ARBA00022151"/>
    </source>
</evidence>
<dbReference type="Gene3D" id="3.30.420.110">
    <property type="entry name" value="MutS, connector domain"/>
    <property type="match status" value="1"/>
</dbReference>
<dbReference type="PANTHER" id="PTHR11361:SF21">
    <property type="entry name" value="MUTS PROTEIN HOMOLOG 4"/>
    <property type="match status" value="1"/>
</dbReference>
<feature type="region of interest" description="Disordered" evidence="9">
    <location>
        <begin position="39"/>
        <end position="116"/>
    </location>
</feature>
<keyword evidence="12" id="KW-1185">Reference proteome</keyword>
<name>A0AAD2H917_9AGAR</name>
<dbReference type="SUPFAM" id="SSF53150">
    <property type="entry name" value="DNA repair protein MutS, domain II"/>
    <property type="match status" value="1"/>
</dbReference>
<dbReference type="GO" id="GO:0005634">
    <property type="term" value="C:nucleus"/>
    <property type="evidence" value="ECO:0007669"/>
    <property type="project" value="TreeGrafter"/>
</dbReference>
<dbReference type="InterPro" id="IPR011184">
    <property type="entry name" value="DNA_mismatch_repair_Msh2"/>
</dbReference>
<dbReference type="PANTHER" id="PTHR11361">
    <property type="entry name" value="DNA MISMATCH REPAIR PROTEIN MUTS FAMILY MEMBER"/>
    <property type="match status" value="1"/>
</dbReference>
<evidence type="ECO:0000256" key="8">
    <source>
        <dbReference type="ARBA" id="ARBA00073774"/>
    </source>
</evidence>
<dbReference type="InterPro" id="IPR000432">
    <property type="entry name" value="DNA_mismatch_repair_MutS_C"/>
</dbReference>
<dbReference type="EMBL" id="CAVNYO010000169">
    <property type="protein sequence ID" value="CAK5271065.1"/>
    <property type="molecule type" value="Genomic_DNA"/>
</dbReference>
<evidence type="ECO:0000256" key="7">
    <source>
        <dbReference type="ARBA" id="ARBA00025902"/>
    </source>
</evidence>
<dbReference type="PROSITE" id="PS00486">
    <property type="entry name" value="DNA_MISMATCH_REPAIR_2"/>
    <property type="match status" value="1"/>
</dbReference>
<evidence type="ECO:0000313" key="12">
    <source>
        <dbReference type="Proteomes" id="UP001295794"/>
    </source>
</evidence>
<dbReference type="FunFam" id="3.40.50.300:FF:000870">
    <property type="entry name" value="MutS protein homolog 4"/>
    <property type="match status" value="1"/>
</dbReference>
<keyword evidence="3" id="KW-0547">Nucleotide-binding</keyword>
<gene>
    <name evidence="11" type="ORF">MYCIT1_LOCUS15952</name>
</gene>
<evidence type="ECO:0000256" key="6">
    <source>
        <dbReference type="ARBA" id="ARBA00023254"/>
    </source>
</evidence>
<dbReference type="InterPro" id="IPR036678">
    <property type="entry name" value="MutS_con_dom_sf"/>
</dbReference>
<comment type="similarity">
    <text evidence="1">Belongs to the DNA mismatch repair MutS family.</text>
</comment>
<dbReference type="InterPro" id="IPR036187">
    <property type="entry name" value="DNA_mismatch_repair_MutS_sf"/>
</dbReference>
<dbReference type="InterPro" id="IPR027417">
    <property type="entry name" value="P-loop_NTPase"/>
</dbReference>
<evidence type="ECO:0000259" key="10">
    <source>
        <dbReference type="PROSITE" id="PS00486"/>
    </source>
</evidence>
<keyword evidence="5" id="KW-0238">DNA-binding</keyword>
<feature type="compositionally biased region" description="Low complexity" evidence="9">
    <location>
        <begin position="101"/>
        <end position="112"/>
    </location>
</feature>
<proteinExistence type="inferred from homology"/>
<evidence type="ECO:0000256" key="5">
    <source>
        <dbReference type="ARBA" id="ARBA00023125"/>
    </source>
</evidence>
<reference evidence="11" key="1">
    <citation type="submission" date="2023-11" db="EMBL/GenBank/DDBJ databases">
        <authorList>
            <person name="De Vega J J."/>
            <person name="De Vega J J."/>
        </authorList>
    </citation>
    <scope>NUCLEOTIDE SEQUENCE</scope>
</reference>
<dbReference type="SMART" id="SM00534">
    <property type="entry name" value="MUTSac"/>
    <property type="match status" value="1"/>
</dbReference>
<dbReference type="Gene3D" id="1.10.1420.10">
    <property type="match status" value="2"/>
</dbReference>
<feature type="compositionally biased region" description="Polar residues" evidence="9">
    <location>
        <begin position="59"/>
        <end position="80"/>
    </location>
</feature>
<dbReference type="InterPro" id="IPR007696">
    <property type="entry name" value="DNA_mismatch_repair_MutS_core"/>
</dbReference>